<dbReference type="InterPro" id="IPR036388">
    <property type="entry name" value="WH-like_DNA-bd_sf"/>
</dbReference>
<organism evidence="2 3">
    <name type="scientific">Kibdelosporangium lantanae</name>
    <dbReference type="NCBI Taxonomy" id="1497396"/>
    <lineage>
        <taxon>Bacteria</taxon>
        <taxon>Bacillati</taxon>
        <taxon>Actinomycetota</taxon>
        <taxon>Actinomycetes</taxon>
        <taxon>Pseudonocardiales</taxon>
        <taxon>Pseudonocardiaceae</taxon>
        <taxon>Kibdelosporangium</taxon>
    </lineage>
</organism>
<dbReference type="Gene3D" id="1.10.10.10">
    <property type="entry name" value="Winged helix-like DNA-binding domain superfamily/Winged helix DNA-binding domain"/>
    <property type="match status" value="1"/>
</dbReference>
<sequence>MTREEIASIAGIKLSTAEKIIRSFQQSGLVTGRYRGIVVLDMPRLREQAELA</sequence>
<feature type="domain" description="HTH crp-type" evidence="1">
    <location>
        <begin position="1"/>
        <end position="43"/>
    </location>
</feature>
<reference evidence="3" key="1">
    <citation type="journal article" date="2019" name="Int. J. Syst. Evol. Microbiol.">
        <title>The Global Catalogue of Microorganisms (GCM) 10K type strain sequencing project: providing services to taxonomists for standard genome sequencing and annotation.</title>
        <authorList>
            <consortium name="The Broad Institute Genomics Platform"/>
            <consortium name="The Broad Institute Genome Sequencing Center for Infectious Disease"/>
            <person name="Wu L."/>
            <person name="Ma J."/>
        </authorList>
    </citation>
    <scope>NUCLEOTIDE SEQUENCE [LARGE SCALE GENOMIC DNA]</scope>
    <source>
        <strain evidence="3">JCM 31486</strain>
    </source>
</reference>
<dbReference type="InterPro" id="IPR036390">
    <property type="entry name" value="WH_DNA-bd_sf"/>
</dbReference>
<protein>
    <submittedName>
        <fullName evidence="2">Helix-turn-helix domain-containing protein</fullName>
    </submittedName>
</protein>
<dbReference type="Pfam" id="PF13545">
    <property type="entry name" value="HTH_Crp_2"/>
    <property type="match status" value="1"/>
</dbReference>
<name>A0ABW3MDC2_9PSEU</name>
<evidence type="ECO:0000259" key="1">
    <source>
        <dbReference type="PROSITE" id="PS51063"/>
    </source>
</evidence>
<dbReference type="Proteomes" id="UP001597045">
    <property type="component" value="Unassembled WGS sequence"/>
</dbReference>
<dbReference type="SUPFAM" id="SSF46785">
    <property type="entry name" value="Winged helix' DNA-binding domain"/>
    <property type="match status" value="1"/>
</dbReference>
<comment type="caution">
    <text evidence="2">The sequence shown here is derived from an EMBL/GenBank/DDBJ whole genome shotgun (WGS) entry which is preliminary data.</text>
</comment>
<gene>
    <name evidence="2" type="ORF">ACFQ1S_25445</name>
</gene>
<evidence type="ECO:0000313" key="3">
    <source>
        <dbReference type="Proteomes" id="UP001597045"/>
    </source>
</evidence>
<dbReference type="PROSITE" id="PS51063">
    <property type="entry name" value="HTH_CRP_2"/>
    <property type="match status" value="1"/>
</dbReference>
<dbReference type="EMBL" id="JBHTIS010001711">
    <property type="protein sequence ID" value="MFD1048636.1"/>
    <property type="molecule type" value="Genomic_DNA"/>
</dbReference>
<evidence type="ECO:0000313" key="2">
    <source>
        <dbReference type="EMBL" id="MFD1048636.1"/>
    </source>
</evidence>
<dbReference type="InterPro" id="IPR012318">
    <property type="entry name" value="HTH_CRP"/>
</dbReference>
<accession>A0ABW3MDC2</accession>
<proteinExistence type="predicted"/>
<keyword evidence="3" id="KW-1185">Reference proteome</keyword>